<dbReference type="InterPro" id="IPR002560">
    <property type="entry name" value="Transposase_DDE"/>
</dbReference>
<feature type="domain" description="Transposase IS204/IS1001/IS1096/IS1165 DDE" evidence="1">
    <location>
        <begin position="26"/>
        <end position="276"/>
    </location>
</feature>
<dbReference type="PANTHER" id="PTHR33498:SF1">
    <property type="entry name" value="TRANSPOSASE FOR INSERTION SEQUENCE ELEMENT IS1557"/>
    <property type="match status" value="1"/>
</dbReference>
<comment type="caution">
    <text evidence="2">The sequence shown here is derived from an EMBL/GenBank/DDBJ whole genome shotgun (WGS) entry which is preliminary data.</text>
</comment>
<organism evidence="2 3">
    <name type="scientific">Lactococcus termiticola</name>
    <dbReference type="NCBI Taxonomy" id="2169526"/>
    <lineage>
        <taxon>Bacteria</taxon>
        <taxon>Bacillati</taxon>
        <taxon>Bacillota</taxon>
        <taxon>Bacilli</taxon>
        <taxon>Lactobacillales</taxon>
        <taxon>Streptococcaceae</taxon>
        <taxon>Lactococcus</taxon>
    </lineage>
</organism>
<proteinExistence type="predicted"/>
<dbReference type="AlphaFoldDB" id="A0A2R5HHR7"/>
<dbReference type="EMBL" id="BFFO01000021">
    <property type="protein sequence ID" value="GBG97564.1"/>
    <property type="molecule type" value="Genomic_DNA"/>
</dbReference>
<protein>
    <submittedName>
        <fullName evidence="2">Transposase</fullName>
    </submittedName>
</protein>
<accession>A0A2R5HHR7</accession>
<dbReference type="Pfam" id="PF01610">
    <property type="entry name" value="DDE_Tnp_ISL3"/>
    <property type="match status" value="1"/>
</dbReference>
<name>A0A2R5HHR7_9LACT</name>
<dbReference type="Proteomes" id="UP000245021">
    <property type="component" value="Unassembled WGS sequence"/>
</dbReference>
<evidence type="ECO:0000259" key="1">
    <source>
        <dbReference type="Pfam" id="PF01610"/>
    </source>
</evidence>
<evidence type="ECO:0000313" key="2">
    <source>
        <dbReference type="EMBL" id="GBG97564.1"/>
    </source>
</evidence>
<dbReference type="InterPro" id="IPR047951">
    <property type="entry name" value="Transpos_ISL3"/>
</dbReference>
<sequence>MSNYSFYRLLNQMSDKDEFKLLPEVLCVDELKATKDCTGNMAFVAMDGQTHELITILDDRRIEALKRHFMNYKREERLKVKYLVMDMNASYEQLIKRCFPKAQVVTDRFHVVQQLTRSFNQLRIKIMKNYETKSPEYRHMKYFWKHLLKDYDQLSEKPFYSHSFRKYTDSKSLVETIIAEDEALGLAWQNLQMAMTHFKRRDAVAFFGLIEELDKEELDEDFVKKYQFLLKKQASIKLAMTLPYSNGCLEGMNNKIKALKRAAFGFRTFRNFRKRVFLMNI</sequence>
<keyword evidence="3" id="KW-1185">Reference proteome</keyword>
<gene>
    <name evidence="2" type="ORF">NtB2_01716</name>
</gene>
<dbReference type="NCBIfam" id="NF033550">
    <property type="entry name" value="transpos_ISL3"/>
    <property type="match status" value="1"/>
</dbReference>
<evidence type="ECO:0000313" key="3">
    <source>
        <dbReference type="Proteomes" id="UP000245021"/>
    </source>
</evidence>
<reference evidence="2 3" key="1">
    <citation type="journal article" date="2018" name="Genome Announc.">
        <title>Draft Genome Sequence of Lactococcus sp. Strain NtB2 (JCM 32569), Isolated from the Gut of the Higher Termite Nasutitermes takasagoensis.</title>
        <authorList>
            <person name="Noda S."/>
            <person name="Aihara C."/>
            <person name="Yuki M."/>
            <person name="Ohkuma M."/>
        </authorList>
    </citation>
    <scope>NUCLEOTIDE SEQUENCE [LARGE SCALE GENOMIC DNA]</scope>
    <source>
        <strain evidence="2 3">NtB2</strain>
    </source>
</reference>
<dbReference type="PANTHER" id="PTHR33498">
    <property type="entry name" value="TRANSPOSASE FOR INSERTION SEQUENCE ELEMENT IS1557"/>
    <property type="match status" value="1"/>
</dbReference>